<dbReference type="Proteomes" id="UP000184383">
    <property type="component" value="Unassembled WGS sequence"/>
</dbReference>
<sequence length="475" mass="53310">MSSPTAHHHFTVTSQCLCYGALHNIKHGASQPPIQGLPSPSPQLSGTVSQQPLDFNIPAKNGLWGSFQLIDLRTSRVSAWFACHSHVDPVAEADRILRVSGSPYEDVDGDNDTRFNSEKTAAQGVLVINRYDWDWCDDRDIESEIEYPDIELEDLSSLGTSVGIVDYASANAQLAHWREQGTAELTPSTTGIWMDIPQSEYAFGRFGFDEARQLARSFLFFTADTYFPKTTFRGLEEPLRREETGEERFYRRLREGYDYEGIDRLHRIVKDPFDQDARSKLPSQSECVGPFDAGDYLLDIAGLDALCDEIGERGLVDPLKAATHTLLNEMVMSYLVSSIAPSTCSDTVPATAASLYPRYSTENTVDFYLYRRLTKPHDDPIEITGLDTATLEAQIKRLLIPICSNSSLIANNDYITGLGQVVIWVLQEVLELTNNRAYDFDRPVIVPLDVRSAVGYDEELQSIFRSCSLLWYGRD</sequence>
<evidence type="ECO:0000313" key="2">
    <source>
        <dbReference type="EMBL" id="OJJ31961.1"/>
    </source>
</evidence>
<keyword evidence="3" id="KW-1185">Reference proteome</keyword>
<protein>
    <submittedName>
        <fullName evidence="2">Uncharacterized protein</fullName>
    </submittedName>
</protein>
<dbReference type="AlphaFoldDB" id="A0A1L9RAL8"/>
<proteinExistence type="predicted"/>
<evidence type="ECO:0000313" key="3">
    <source>
        <dbReference type="Proteomes" id="UP000184383"/>
    </source>
</evidence>
<dbReference type="OrthoDB" id="3535423at2759"/>
<accession>A0A1L9RAL8</accession>
<feature type="region of interest" description="Disordered" evidence="1">
    <location>
        <begin position="30"/>
        <end position="49"/>
    </location>
</feature>
<organism evidence="2 3">
    <name type="scientific">Aspergillus wentii DTO 134E9</name>
    <dbReference type="NCBI Taxonomy" id="1073089"/>
    <lineage>
        <taxon>Eukaryota</taxon>
        <taxon>Fungi</taxon>
        <taxon>Dikarya</taxon>
        <taxon>Ascomycota</taxon>
        <taxon>Pezizomycotina</taxon>
        <taxon>Eurotiomycetes</taxon>
        <taxon>Eurotiomycetidae</taxon>
        <taxon>Eurotiales</taxon>
        <taxon>Aspergillaceae</taxon>
        <taxon>Aspergillus</taxon>
        <taxon>Aspergillus subgen. Cremei</taxon>
    </lineage>
</organism>
<dbReference type="RefSeq" id="XP_040685638.1">
    <property type="nucleotide sequence ID" value="XM_040838740.1"/>
</dbReference>
<dbReference type="GeneID" id="63754588"/>
<dbReference type="VEuPathDB" id="FungiDB:ASPWEDRAFT_643575"/>
<reference evidence="3" key="1">
    <citation type="journal article" date="2017" name="Genome Biol.">
        <title>Comparative genomics reveals high biological diversity and specific adaptations in the industrially and medically important fungal genus Aspergillus.</title>
        <authorList>
            <person name="de Vries R.P."/>
            <person name="Riley R."/>
            <person name="Wiebenga A."/>
            <person name="Aguilar-Osorio G."/>
            <person name="Amillis S."/>
            <person name="Uchima C.A."/>
            <person name="Anderluh G."/>
            <person name="Asadollahi M."/>
            <person name="Askin M."/>
            <person name="Barry K."/>
            <person name="Battaglia E."/>
            <person name="Bayram O."/>
            <person name="Benocci T."/>
            <person name="Braus-Stromeyer S.A."/>
            <person name="Caldana C."/>
            <person name="Canovas D."/>
            <person name="Cerqueira G.C."/>
            <person name="Chen F."/>
            <person name="Chen W."/>
            <person name="Choi C."/>
            <person name="Clum A."/>
            <person name="Dos Santos R.A."/>
            <person name="Damasio A.R."/>
            <person name="Diallinas G."/>
            <person name="Emri T."/>
            <person name="Fekete E."/>
            <person name="Flipphi M."/>
            <person name="Freyberg S."/>
            <person name="Gallo A."/>
            <person name="Gournas C."/>
            <person name="Habgood R."/>
            <person name="Hainaut M."/>
            <person name="Harispe M.L."/>
            <person name="Henrissat B."/>
            <person name="Hilden K.S."/>
            <person name="Hope R."/>
            <person name="Hossain A."/>
            <person name="Karabika E."/>
            <person name="Karaffa L."/>
            <person name="Karanyi Z."/>
            <person name="Krasevec N."/>
            <person name="Kuo A."/>
            <person name="Kusch H."/>
            <person name="LaButti K."/>
            <person name="Lagendijk E.L."/>
            <person name="Lapidus A."/>
            <person name="Levasseur A."/>
            <person name="Lindquist E."/>
            <person name="Lipzen A."/>
            <person name="Logrieco A.F."/>
            <person name="MacCabe A."/>
            <person name="Maekelae M.R."/>
            <person name="Malavazi I."/>
            <person name="Melin P."/>
            <person name="Meyer V."/>
            <person name="Mielnichuk N."/>
            <person name="Miskei M."/>
            <person name="Molnar A.P."/>
            <person name="Mule G."/>
            <person name="Ngan C.Y."/>
            <person name="Orejas M."/>
            <person name="Orosz E."/>
            <person name="Ouedraogo J.P."/>
            <person name="Overkamp K.M."/>
            <person name="Park H.-S."/>
            <person name="Perrone G."/>
            <person name="Piumi F."/>
            <person name="Punt P.J."/>
            <person name="Ram A.F."/>
            <person name="Ramon A."/>
            <person name="Rauscher S."/>
            <person name="Record E."/>
            <person name="Riano-Pachon D.M."/>
            <person name="Robert V."/>
            <person name="Roehrig J."/>
            <person name="Ruller R."/>
            <person name="Salamov A."/>
            <person name="Salih N.S."/>
            <person name="Samson R.A."/>
            <person name="Sandor E."/>
            <person name="Sanguinetti M."/>
            <person name="Schuetze T."/>
            <person name="Sepcic K."/>
            <person name="Shelest E."/>
            <person name="Sherlock G."/>
            <person name="Sophianopoulou V."/>
            <person name="Squina F.M."/>
            <person name="Sun H."/>
            <person name="Susca A."/>
            <person name="Todd R.B."/>
            <person name="Tsang A."/>
            <person name="Unkles S.E."/>
            <person name="van de Wiele N."/>
            <person name="van Rossen-Uffink D."/>
            <person name="Oliveira J.V."/>
            <person name="Vesth T.C."/>
            <person name="Visser J."/>
            <person name="Yu J.-H."/>
            <person name="Zhou M."/>
            <person name="Andersen M.R."/>
            <person name="Archer D.B."/>
            <person name="Baker S.E."/>
            <person name="Benoit I."/>
            <person name="Brakhage A.A."/>
            <person name="Braus G.H."/>
            <person name="Fischer R."/>
            <person name="Frisvad J.C."/>
            <person name="Goldman G.H."/>
            <person name="Houbraken J."/>
            <person name="Oakley B."/>
            <person name="Pocsi I."/>
            <person name="Scazzocchio C."/>
            <person name="Seiboth B."/>
            <person name="vanKuyk P.A."/>
            <person name="Wortman J."/>
            <person name="Dyer P.S."/>
            <person name="Grigoriev I.V."/>
        </authorList>
    </citation>
    <scope>NUCLEOTIDE SEQUENCE [LARGE SCALE GENOMIC DNA]</scope>
    <source>
        <strain evidence="3">DTO 134E9</strain>
    </source>
</reference>
<name>A0A1L9RAL8_ASPWE</name>
<dbReference type="EMBL" id="KV878215">
    <property type="protein sequence ID" value="OJJ31961.1"/>
    <property type="molecule type" value="Genomic_DNA"/>
</dbReference>
<gene>
    <name evidence="2" type="ORF">ASPWEDRAFT_643575</name>
</gene>
<evidence type="ECO:0000256" key="1">
    <source>
        <dbReference type="SAM" id="MobiDB-lite"/>
    </source>
</evidence>